<evidence type="ECO:0000256" key="2">
    <source>
        <dbReference type="ARBA" id="ARBA00022679"/>
    </source>
</evidence>
<evidence type="ECO:0000256" key="3">
    <source>
        <dbReference type="SAM" id="Phobius"/>
    </source>
</evidence>
<dbReference type="InterPro" id="IPR031358">
    <property type="entry name" value="Stealth_CR1"/>
</dbReference>
<dbReference type="PANTHER" id="PTHR24045:SF0">
    <property type="entry name" value="N-ACETYLGLUCOSAMINE-1-PHOSPHOTRANSFERASE SUBUNITS ALPHA_BETA"/>
    <property type="match status" value="1"/>
</dbReference>
<feature type="domain" description="Stealth protein CR2 conserved region 2" evidence="4">
    <location>
        <begin position="150"/>
        <end position="258"/>
    </location>
</feature>
<comment type="caution">
    <text evidence="8">The sequence shown here is derived from an EMBL/GenBank/DDBJ whole genome shotgun (WGS) entry which is preliminary data.</text>
</comment>
<dbReference type="InterPro" id="IPR031357">
    <property type="entry name" value="Stealth_CR3"/>
</dbReference>
<dbReference type="InterPro" id="IPR047141">
    <property type="entry name" value="Stealth"/>
</dbReference>
<sequence length="644" mass="74271">MAHIRAPMASTVRLNRHCRTTPRCIVVTLTASFIVFNYVVFYIFQSVSPDLAIDHTSSPLSPQGYVWSGPSINDKSYQTSPTWYSEWIRWRGLDPGYVNLVPSPSSKIDFVYTWVNGSDPQLSQLRLEQQAQSSVFADAPQGDEAATAKRFRDMDELRYSIRSLADYARDLYRHVFLLTTEVQPGQGQLPSWLDLSQDIIRPINHRAIFENSSYLPTFNSLAIESQLHHLPGLSDIFVYMNDDVFLGTPMLSSDFWTPLYGFVFHLEGSLLVPPTIRAIEKNPRNVGEWSSLQYSNYLLSQRFGPRYRSYIAHVSHVLSVPILREMQALWPDDFDATGSHRFRGEGDAKDIQVSFFMAHYIIEKLRETQLESFWFYRLDENQDNILQWRERDALIYLIQSWNLNQNRPEQEKHYHSRPTMIDGYDRVLKRAGIPMSGSTTYRLAGLDGYPFLMDGADTSKPLPLKPYFDINNKETQPQVPYMRYEPPQKRKCQLDLEFCFGSDFINPAVDSISMAQSKDIFHRLAFQEIHCGDCLLEILMQHPGSGGMGAWMPSDERSTEFTNVVERVQRYNYVLGTSDYSFLALQAVDSAQKNLDGLLQARRTKAFFCINDDFADDPDLRSKMQGIFKNFLDTRFSIASPWER</sequence>
<evidence type="ECO:0000313" key="9">
    <source>
        <dbReference type="Proteomes" id="UP000738325"/>
    </source>
</evidence>
<dbReference type="Proteomes" id="UP000738325">
    <property type="component" value="Unassembled WGS sequence"/>
</dbReference>
<keyword evidence="3" id="KW-0812">Transmembrane</keyword>
<dbReference type="EMBL" id="JAAAIP010000305">
    <property type="protein sequence ID" value="KAG0319881.1"/>
    <property type="molecule type" value="Genomic_DNA"/>
</dbReference>
<organism evidence="8 9">
    <name type="scientific">Dissophora globulifera</name>
    <dbReference type="NCBI Taxonomy" id="979702"/>
    <lineage>
        <taxon>Eukaryota</taxon>
        <taxon>Fungi</taxon>
        <taxon>Fungi incertae sedis</taxon>
        <taxon>Mucoromycota</taxon>
        <taxon>Mortierellomycotina</taxon>
        <taxon>Mortierellomycetes</taxon>
        <taxon>Mortierellales</taxon>
        <taxon>Mortierellaceae</taxon>
        <taxon>Dissophora</taxon>
    </lineage>
</organism>
<dbReference type="AlphaFoldDB" id="A0A9P6UUL1"/>
<gene>
    <name evidence="8" type="ORF">BGZ99_004856</name>
</gene>
<accession>A0A9P6UUL1</accession>
<dbReference type="InterPro" id="IPR031356">
    <property type="entry name" value="Stealth_CR4"/>
</dbReference>
<name>A0A9P6UUL1_9FUNG</name>
<evidence type="ECO:0000259" key="4">
    <source>
        <dbReference type="Pfam" id="PF11380"/>
    </source>
</evidence>
<dbReference type="PANTHER" id="PTHR24045">
    <property type="match status" value="1"/>
</dbReference>
<feature type="domain" description="Stealth protein CR4 conserved region 4" evidence="7">
    <location>
        <begin position="599"/>
        <end position="644"/>
    </location>
</feature>
<dbReference type="GO" id="GO:0003976">
    <property type="term" value="F:UDP-N-acetylglucosamine-lysosomal-enzyme N-acetylglucosaminephosphotransferase activity"/>
    <property type="evidence" value="ECO:0007669"/>
    <property type="project" value="TreeGrafter"/>
</dbReference>
<dbReference type="GO" id="GO:0046835">
    <property type="term" value="P:carbohydrate phosphorylation"/>
    <property type="evidence" value="ECO:0007669"/>
    <property type="project" value="TreeGrafter"/>
</dbReference>
<feature type="transmembrane region" description="Helical" evidence="3">
    <location>
        <begin position="21"/>
        <end position="44"/>
    </location>
</feature>
<keyword evidence="3" id="KW-0472">Membrane</keyword>
<dbReference type="Pfam" id="PF17101">
    <property type="entry name" value="Stealth_CR1"/>
    <property type="match status" value="1"/>
</dbReference>
<dbReference type="Pfam" id="PF17103">
    <property type="entry name" value="Stealth_CR4"/>
    <property type="match status" value="1"/>
</dbReference>
<proteinExistence type="inferred from homology"/>
<protein>
    <submittedName>
        <fullName evidence="8">Uncharacterized protein</fullName>
    </submittedName>
</protein>
<keyword evidence="2" id="KW-0808">Transferase</keyword>
<evidence type="ECO:0000259" key="7">
    <source>
        <dbReference type="Pfam" id="PF17103"/>
    </source>
</evidence>
<feature type="domain" description="Stealth protein CR1 conserved region 1" evidence="5">
    <location>
        <begin position="107"/>
        <end position="121"/>
    </location>
</feature>
<evidence type="ECO:0000259" key="5">
    <source>
        <dbReference type="Pfam" id="PF17101"/>
    </source>
</evidence>
<evidence type="ECO:0000313" key="8">
    <source>
        <dbReference type="EMBL" id="KAG0319881.1"/>
    </source>
</evidence>
<comment type="similarity">
    <text evidence="1">Belongs to the stealth family.</text>
</comment>
<feature type="domain" description="Stealth protein CR3 conserved region 3" evidence="6">
    <location>
        <begin position="312"/>
        <end position="363"/>
    </location>
</feature>
<dbReference type="InterPro" id="IPR021520">
    <property type="entry name" value="Stealth_CR2"/>
</dbReference>
<keyword evidence="9" id="KW-1185">Reference proteome</keyword>
<keyword evidence="3" id="KW-1133">Transmembrane helix</keyword>
<evidence type="ECO:0000256" key="1">
    <source>
        <dbReference type="ARBA" id="ARBA00007583"/>
    </source>
</evidence>
<dbReference type="GO" id="GO:0005794">
    <property type="term" value="C:Golgi apparatus"/>
    <property type="evidence" value="ECO:0007669"/>
    <property type="project" value="TreeGrafter"/>
</dbReference>
<dbReference type="Pfam" id="PF17102">
    <property type="entry name" value="Stealth_CR3"/>
    <property type="match status" value="1"/>
</dbReference>
<evidence type="ECO:0000259" key="6">
    <source>
        <dbReference type="Pfam" id="PF17102"/>
    </source>
</evidence>
<reference evidence="8" key="1">
    <citation type="journal article" date="2020" name="Fungal Divers.">
        <title>Resolving the Mortierellaceae phylogeny through synthesis of multi-gene phylogenetics and phylogenomics.</title>
        <authorList>
            <person name="Vandepol N."/>
            <person name="Liber J."/>
            <person name="Desiro A."/>
            <person name="Na H."/>
            <person name="Kennedy M."/>
            <person name="Barry K."/>
            <person name="Grigoriev I.V."/>
            <person name="Miller A.N."/>
            <person name="O'Donnell K."/>
            <person name="Stajich J.E."/>
            <person name="Bonito G."/>
        </authorList>
    </citation>
    <scope>NUCLEOTIDE SEQUENCE</scope>
    <source>
        <strain evidence="8">REB-010B</strain>
    </source>
</reference>
<dbReference type="OrthoDB" id="263283at2759"/>
<dbReference type="Pfam" id="PF11380">
    <property type="entry name" value="Stealth_CR2"/>
    <property type="match status" value="1"/>
</dbReference>